<sequence>MKKLLAVVTFLCLMNNVFSQSASKDQKIKELMEVTGSGKLGAQISHQLMSSFQTQFPEVPAEFWEKAKAQVKPEEIINLSIPIYAKYYTEEEIVELLKFYKTPIGQKVIQVTPQLMTESMEAGRSWGKKLAENIIQELKEKGYTRE</sequence>
<dbReference type="STRING" id="29529.SAMN04488122_4707"/>
<feature type="signal peptide" evidence="1">
    <location>
        <begin position="1"/>
        <end position="19"/>
    </location>
</feature>
<evidence type="ECO:0000313" key="4">
    <source>
        <dbReference type="Proteomes" id="UP000199310"/>
    </source>
</evidence>
<dbReference type="RefSeq" id="WP_089898584.1">
    <property type="nucleotide sequence ID" value="NZ_FOJG01000002.1"/>
</dbReference>
<keyword evidence="1" id="KW-0732">Signal</keyword>
<dbReference type="EMBL" id="FOJG01000002">
    <property type="protein sequence ID" value="SEW52169.1"/>
    <property type="molecule type" value="Genomic_DNA"/>
</dbReference>
<accession>A0A1I0S879</accession>
<gene>
    <name evidence="3" type="ORF">SAMN04488122_4707</name>
</gene>
<name>A0A1I0S879_9BACT</name>
<dbReference type="OrthoDB" id="1143459at2"/>
<feature type="chain" id="PRO_5011755618" description="DUF2059 domain-containing protein" evidence="1">
    <location>
        <begin position="20"/>
        <end position="146"/>
    </location>
</feature>
<keyword evidence="4" id="KW-1185">Reference proteome</keyword>
<evidence type="ECO:0000256" key="1">
    <source>
        <dbReference type="SAM" id="SignalP"/>
    </source>
</evidence>
<protein>
    <recommendedName>
        <fullName evidence="2">DUF2059 domain-containing protein</fullName>
    </recommendedName>
</protein>
<organism evidence="3 4">
    <name type="scientific">Chitinophaga arvensicola</name>
    <dbReference type="NCBI Taxonomy" id="29529"/>
    <lineage>
        <taxon>Bacteria</taxon>
        <taxon>Pseudomonadati</taxon>
        <taxon>Bacteroidota</taxon>
        <taxon>Chitinophagia</taxon>
        <taxon>Chitinophagales</taxon>
        <taxon>Chitinophagaceae</taxon>
        <taxon>Chitinophaga</taxon>
    </lineage>
</organism>
<dbReference type="InterPro" id="IPR018637">
    <property type="entry name" value="DUF2059"/>
</dbReference>
<evidence type="ECO:0000313" key="3">
    <source>
        <dbReference type="EMBL" id="SEW52169.1"/>
    </source>
</evidence>
<proteinExistence type="predicted"/>
<dbReference type="AlphaFoldDB" id="A0A1I0S879"/>
<evidence type="ECO:0000259" key="2">
    <source>
        <dbReference type="Pfam" id="PF09832"/>
    </source>
</evidence>
<dbReference type="Proteomes" id="UP000199310">
    <property type="component" value="Unassembled WGS sequence"/>
</dbReference>
<feature type="domain" description="DUF2059" evidence="2">
    <location>
        <begin position="75"/>
        <end position="132"/>
    </location>
</feature>
<reference evidence="4" key="1">
    <citation type="submission" date="2016-10" db="EMBL/GenBank/DDBJ databases">
        <authorList>
            <person name="Varghese N."/>
            <person name="Submissions S."/>
        </authorList>
    </citation>
    <scope>NUCLEOTIDE SEQUENCE [LARGE SCALE GENOMIC DNA]</scope>
    <source>
        <strain evidence="4">DSM 3695</strain>
    </source>
</reference>
<dbReference type="Pfam" id="PF09832">
    <property type="entry name" value="DUF2059"/>
    <property type="match status" value="1"/>
</dbReference>